<dbReference type="InterPro" id="IPR003439">
    <property type="entry name" value="ABC_transporter-like_ATP-bd"/>
</dbReference>
<evidence type="ECO:0000256" key="7">
    <source>
        <dbReference type="SAM" id="Phobius"/>
    </source>
</evidence>
<dbReference type="PROSITE" id="PS50893">
    <property type="entry name" value="ABC_TRANSPORTER_2"/>
    <property type="match status" value="1"/>
</dbReference>
<dbReference type="PANTHER" id="PTHR24221">
    <property type="entry name" value="ATP-BINDING CASSETTE SUB-FAMILY B"/>
    <property type="match status" value="1"/>
</dbReference>
<keyword evidence="11" id="KW-1185">Reference proteome</keyword>
<dbReference type="RefSeq" id="WP_344869300.1">
    <property type="nucleotide sequence ID" value="NZ_BAAAZN010000035.1"/>
</dbReference>
<evidence type="ECO:0000313" key="11">
    <source>
        <dbReference type="Proteomes" id="UP001500689"/>
    </source>
</evidence>
<dbReference type="Gene3D" id="3.40.50.300">
    <property type="entry name" value="P-loop containing nucleotide triphosphate hydrolases"/>
    <property type="match status" value="1"/>
</dbReference>
<feature type="transmembrane region" description="Helical" evidence="7">
    <location>
        <begin position="162"/>
        <end position="179"/>
    </location>
</feature>
<sequence>MITMLRQLFELLDARGRRRLRIMVLAQAAQGVLQGLGFLFVAPLVAALLGSVDWTGFWAWLAAITVAVAVHHVLLVWSSSLGYVVGTDVLSSFHERIGNHLATLPIGWFRADRTGPVGRLLGKGTMDVANVPAHLVRHVIVGVTAPVTMVLGSLVLDWRVGIAFAAGTVLCGLALRLLMTIVRRNDDDYEHDIGATASRIVEYARLQPTMRAYGVLDRPERGTLEASLTRQQESQSRLTIRGAWGLIAFFGTLQLVVTGVIVLTVVLALDGVIAVPAMVGLFVVTLRMLDPLSQLGELAGHVQVNADAIRRVAVLLAEPPLPEPAHPAEPDGAAIDLVDVHFAYPDSGPVLAGVSAHLPQRSLTAIVGPSGAGKSTLLTLLTLIGRFFDVDAGAVRIGGRDVRALGSAEVSQLTAQVFQDVYLFEGTIADNLRTANPDADDDELARVAAITRLDEVVARLPHGWDTAVSEAGATLSGGEKQRVSLARALLKDALIVLLDEATAALDPVNEVAVAAAISELARDRTVVVVAHRLSTIVAADQILVLEHGRITETGKHAELLAAEGTYARFWYERLRARGWQLRSPVPTGMRKGS</sequence>
<comment type="subcellular location">
    <subcellularLocation>
        <location evidence="1">Cell membrane</location>
        <topology evidence="1">Multi-pass membrane protein</topology>
    </subcellularLocation>
</comment>
<reference evidence="11" key="1">
    <citation type="journal article" date="2019" name="Int. J. Syst. Evol. Microbiol.">
        <title>The Global Catalogue of Microorganisms (GCM) 10K type strain sequencing project: providing services to taxonomists for standard genome sequencing and annotation.</title>
        <authorList>
            <consortium name="The Broad Institute Genomics Platform"/>
            <consortium name="The Broad Institute Genome Sequencing Center for Infectious Disease"/>
            <person name="Wu L."/>
            <person name="Ma J."/>
        </authorList>
    </citation>
    <scope>NUCLEOTIDE SEQUENCE [LARGE SCALE GENOMIC DNA]</scope>
    <source>
        <strain evidence="11">JCM 16898</strain>
    </source>
</reference>
<feature type="transmembrane region" description="Helical" evidence="7">
    <location>
        <begin position="243"/>
        <end position="266"/>
    </location>
</feature>
<gene>
    <name evidence="10" type="ORF">GCM10022222_84990</name>
</gene>
<proteinExistence type="predicted"/>
<dbReference type="PROSITE" id="PS50929">
    <property type="entry name" value="ABC_TM1F"/>
    <property type="match status" value="1"/>
</dbReference>
<feature type="transmembrane region" description="Helical" evidence="7">
    <location>
        <begin position="57"/>
        <end position="77"/>
    </location>
</feature>
<dbReference type="PROSITE" id="PS00211">
    <property type="entry name" value="ABC_TRANSPORTER_1"/>
    <property type="match status" value="1"/>
</dbReference>
<dbReference type="PANTHER" id="PTHR24221:SF654">
    <property type="entry name" value="ATP-BINDING CASSETTE SUB-FAMILY B MEMBER 6"/>
    <property type="match status" value="1"/>
</dbReference>
<protein>
    <submittedName>
        <fullName evidence="10">ABC transporter ATP-binding protein</fullName>
    </submittedName>
</protein>
<evidence type="ECO:0000256" key="4">
    <source>
        <dbReference type="ARBA" id="ARBA00022840"/>
    </source>
</evidence>
<dbReference type="SMART" id="SM00382">
    <property type="entry name" value="AAA"/>
    <property type="match status" value="1"/>
</dbReference>
<evidence type="ECO:0000256" key="2">
    <source>
        <dbReference type="ARBA" id="ARBA00022692"/>
    </source>
</evidence>
<name>A0ABP6YNH7_9PSEU</name>
<dbReference type="InterPro" id="IPR017871">
    <property type="entry name" value="ABC_transporter-like_CS"/>
</dbReference>
<evidence type="ECO:0000256" key="5">
    <source>
        <dbReference type="ARBA" id="ARBA00022989"/>
    </source>
</evidence>
<feature type="domain" description="ABC transporter" evidence="8">
    <location>
        <begin position="335"/>
        <end position="572"/>
    </location>
</feature>
<evidence type="ECO:0000259" key="8">
    <source>
        <dbReference type="PROSITE" id="PS50893"/>
    </source>
</evidence>
<dbReference type="Proteomes" id="UP001500689">
    <property type="component" value="Unassembled WGS sequence"/>
</dbReference>
<organism evidence="10 11">
    <name type="scientific">Amycolatopsis ultiminotia</name>
    <dbReference type="NCBI Taxonomy" id="543629"/>
    <lineage>
        <taxon>Bacteria</taxon>
        <taxon>Bacillati</taxon>
        <taxon>Actinomycetota</taxon>
        <taxon>Actinomycetes</taxon>
        <taxon>Pseudonocardiales</taxon>
        <taxon>Pseudonocardiaceae</taxon>
        <taxon>Amycolatopsis</taxon>
    </lineage>
</organism>
<evidence type="ECO:0000313" key="10">
    <source>
        <dbReference type="EMBL" id="GAA3587326.1"/>
    </source>
</evidence>
<feature type="transmembrane region" description="Helical" evidence="7">
    <location>
        <begin position="20"/>
        <end position="45"/>
    </location>
</feature>
<dbReference type="Pfam" id="PF00005">
    <property type="entry name" value="ABC_tran"/>
    <property type="match status" value="1"/>
</dbReference>
<dbReference type="GO" id="GO:0005524">
    <property type="term" value="F:ATP binding"/>
    <property type="evidence" value="ECO:0007669"/>
    <property type="project" value="UniProtKB-KW"/>
</dbReference>
<dbReference type="SUPFAM" id="SSF52540">
    <property type="entry name" value="P-loop containing nucleoside triphosphate hydrolases"/>
    <property type="match status" value="1"/>
</dbReference>
<dbReference type="Pfam" id="PF00664">
    <property type="entry name" value="ABC_membrane"/>
    <property type="match status" value="1"/>
</dbReference>
<keyword evidence="3" id="KW-0547">Nucleotide-binding</keyword>
<evidence type="ECO:0000256" key="1">
    <source>
        <dbReference type="ARBA" id="ARBA00004651"/>
    </source>
</evidence>
<dbReference type="InterPro" id="IPR036640">
    <property type="entry name" value="ABC1_TM_sf"/>
</dbReference>
<feature type="domain" description="ABC transmembrane type-1" evidence="9">
    <location>
        <begin position="22"/>
        <end position="303"/>
    </location>
</feature>
<dbReference type="InterPro" id="IPR011527">
    <property type="entry name" value="ABC1_TM_dom"/>
</dbReference>
<keyword evidence="6 7" id="KW-0472">Membrane</keyword>
<dbReference type="EMBL" id="BAAAZN010000035">
    <property type="protein sequence ID" value="GAA3587326.1"/>
    <property type="molecule type" value="Genomic_DNA"/>
</dbReference>
<dbReference type="InterPro" id="IPR027417">
    <property type="entry name" value="P-loop_NTPase"/>
</dbReference>
<feature type="transmembrane region" description="Helical" evidence="7">
    <location>
        <begin position="135"/>
        <end position="156"/>
    </location>
</feature>
<keyword evidence="2 7" id="KW-0812">Transmembrane</keyword>
<evidence type="ECO:0000256" key="3">
    <source>
        <dbReference type="ARBA" id="ARBA00022741"/>
    </source>
</evidence>
<keyword evidence="4 10" id="KW-0067">ATP-binding</keyword>
<dbReference type="InterPro" id="IPR039421">
    <property type="entry name" value="Type_1_exporter"/>
</dbReference>
<dbReference type="Gene3D" id="1.20.1560.10">
    <property type="entry name" value="ABC transporter type 1, transmembrane domain"/>
    <property type="match status" value="1"/>
</dbReference>
<dbReference type="InterPro" id="IPR003593">
    <property type="entry name" value="AAA+_ATPase"/>
</dbReference>
<evidence type="ECO:0000259" key="9">
    <source>
        <dbReference type="PROSITE" id="PS50929"/>
    </source>
</evidence>
<dbReference type="SUPFAM" id="SSF90123">
    <property type="entry name" value="ABC transporter transmembrane region"/>
    <property type="match status" value="1"/>
</dbReference>
<accession>A0ABP6YNH7</accession>
<keyword evidence="5 7" id="KW-1133">Transmembrane helix</keyword>
<evidence type="ECO:0000256" key="6">
    <source>
        <dbReference type="ARBA" id="ARBA00023136"/>
    </source>
</evidence>
<comment type="caution">
    <text evidence="10">The sequence shown here is derived from an EMBL/GenBank/DDBJ whole genome shotgun (WGS) entry which is preliminary data.</text>
</comment>